<evidence type="ECO:0000256" key="2">
    <source>
        <dbReference type="ARBA" id="ARBA00023125"/>
    </source>
</evidence>
<comment type="caution">
    <text evidence="6">The sequence shown here is derived from an EMBL/GenBank/DDBJ whole genome shotgun (WGS) entry which is preliminary data.</text>
</comment>
<keyword evidence="3" id="KW-0804">Transcription</keyword>
<evidence type="ECO:0000313" key="7">
    <source>
        <dbReference type="Proteomes" id="UP001579974"/>
    </source>
</evidence>
<dbReference type="PANTHER" id="PTHR30514">
    <property type="entry name" value="GLUCOKINASE"/>
    <property type="match status" value="1"/>
</dbReference>
<gene>
    <name evidence="6" type="ORF">KKP3000_002318</name>
</gene>
<evidence type="ECO:0000256" key="1">
    <source>
        <dbReference type="ARBA" id="ARBA00023015"/>
    </source>
</evidence>
<keyword evidence="7" id="KW-1185">Reference proteome</keyword>
<protein>
    <submittedName>
        <fullName evidence="6">MurR/RpiR family transcriptional regulator</fullName>
    </submittedName>
</protein>
<name>A0ABV5AAM9_9BACL</name>
<keyword evidence="1" id="KW-0805">Transcription regulation</keyword>
<evidence type="ECO:0000259" key="4">
    <source>
        <dbReference type="PROSITE" id="PS51071"/>
    </source>
</evidence>
<dbReference type="SUPFAM" id="SSF53697">
    <property type="entry name" value="SIS domain"/>
    <property type="match status" value="1"/>
</dbReference>
<dbReference type="Gene3D" id="3.40.50.10490">
    <property type="entry name" value="Glucose-6-phosphate isomerase like protein, domain 1"/>
    <property type="match status" value="1"/>
</dbReference>
<dbReference type="Gene3D" id="1.10.10.10">
    <property type="entry name" value="Winged helix-like DNA-binding domain superfamily/Winged helix DNA-binding domain"/>
    <property type="match status" value="1"/>
</dbReference>
<dbReference type="InterPro" id="IPR000281">
    <property type="entry name" value="HTH_RpiR"/>
</dbReference>
<organism evidence="6 7">
    <name type="scientific">Alicyclobacillus fastidiosus</name>
    <dbReference type="NCBI Taxonomy" id="392011"/>
    <lineage>
        <taxon>Bacteria</taxon>
        <taxon>Bacillati</taxon>
        <taxon>Bacillota</taxon>
        <taxon>Bacilli</taxon>
        <taxon>Bacillales</taxon>
        <taxon>Alicyclobacillaceae</taxon>
        <taxon>Alicyclobacillus</taxon>
    </lineage>
</organism>
<accession>A0ABV5AAM9</accession>
<dbReference type="Proteomes" id="UP001579974">
    <property type="component" value="Unassembled WGS sequence"/>
</dbReference>
<dbReference type="Pfam" id="PF01418">
    <property type="entry name" value="HTH_6"/>
    <property type="match status" value="1"/>
</dbReference>
<dbReference type="RefSeq" id="WP_275476796.1">
    <property type="nucleotide sequence ID" value="NZ_CP162940.1"/>
</dbReference>
<dbReference type="PROSITE" id="PS51071">
    <property type="entry name" value="HTH_RPIR"/>
    <property type="match status" value="1"/>
</dbReference>
<dbReference type="InterPro" id="IPR046348">
    <property type="entry name" value="SIS_dom_sf"/>
</dbReference>
<evidence type="ECO:0000256" key="3">
    <source>
        <dbReference type="ARBA" id="ARBA00023163"/>
    </source>
</evidence>
<feature type="domain" description="SIS" evidence="5">
    <location>
        <begin position="131"/>
        <end position="268"/>
    </location>
</feature>
<keyword evidence="2" id="KW-0238">DNA-binding</keyword>
<evidence type="ECO:0000313" key="6">
    <source>
        <dbReference type="EMBL" id="MFB5189311.1"/>
    </source>
</evidence>
<dbReference type="Pfam" id="PF01380">
    <property type="entry name" value="SIS"/>
    <property type="match status" value="1"/>
</dbReference>
<dbReference type="InterPro" id="IPR047640">
    <property type="entry name" value="RpiR-like"/>
</dbReference>
<feature type="domain" description="HTH rpiR-type" evidence="4">
    <location>
        <begin position="7"/>
        <end position="83"/>
    </location>
</feature>
<dbReference type="InterPro" id="IPR009057">
    <property type="entry name" value="Homeodomain-like_sf"/>
</dbReference>
<dbReference type="SUPFAM" id="SSF46689">
    <property type="entry name" value="Homeodomain-like"/>
    <property type="match status" value="1"/>
</dbReference>
<dbReference type="PANTHER" id="PTHR30514:SF18">
    <property type="entry name" value="RPIR-FAMILY TRANSCRIPTIONAL REGULATOR"/>
    <property type="match status" value="1"/>
</dbReference>
<reference evidence="6 7" key="1">
    <citation type="journal article" date="2024" name="Int. J. Mol. Sci.">
        <title>Exploration of Alicyclobacillus spp. Genome in Search of Antibiotic Resistance.</title>
        <authorList>
            <person name="Bucka-Kolendo J."/>
            <person name="Kiousi D.E."/>
            <person name="Dekowska A."/>
            <person name="Mikolajczuk-Szczyrba A."/>
            <person name="Karadedos D.M."/>
            <person name="Michael P."/>
            <person name="Galanis A."/>
            <person name="Sokolowska B."/>
        </authorList>
    </citation>
    <scope>NUCLEOTIDE SEQUENCE [LARGE SCALE GENOMIC DNA]</scope>
    <source>
        <strain evidence="6 7">KKP 3000</strain>
    </source>
</reference>
<evidence type="ECO:0000259" key="5">
    <source>
        <dbReference type="PROSITE" id="PS51464"/>
    </source>
</evidence>
<dbReference type="InterPro" id="IPR001347">
    <property type="entry name" value="SIS_dom"/>
</dbReference>
<dbReference type="InterPro" id="IPR035472">
    <property type="entry name" value="RpiR-like_SIS"/>
</dbReference>
<dbReference type="EMBL" id="JBDXSU010000002">
    <property type="protein sequence ID" value="MFB5189311.1"/>
    <property type="molecule type" value="Genomic_DNA"/>
</dbReference>
<dbReference type="InterPro" id="IPR036388">
    <property type="entry name" value="WH-like_DNA-bd_sf"/>
</dbReference>
<dbReference type="PROSITE" id="PS51464">
    <property type="entry name" value="SIS"/>
    <property type="match status" value="1"/>
</dbReference>
<sequence>MNSRSITSRLDEWVRSGKGGSEVNRTISAYIEEHFSKVAFMTSAELAEQVGVSQASITRFAHSLGFSGFGEWSKEMQRMIRTELSAPERLWFASNPTLSTEEETGDRVVLSEHLHLQSLSDIIASAEFEALVRAIVDAKRVIFVGARASATLIPYLHYFLSKVRREVYAAVPSDTLWGRLLVEDPAGTLIIALAFPRYSRATVELVRELENQGFSIAAVTDHPDSPIAAHATPVVCVPVTTVSLFDSYATPITLFNLLIRRVAQLTPEVSKERLAEIEYLDQKHRVYD</sequence>
<proteinExistence type="predicted"/>
<dbReference type="CDD" id="cd05013">
    <property type="entry name" value="SIS_RpiR"/>
    <property type="match status" value="1"/>
</dbReference>